<sequence>MELHSPPTGARRRRVTMAAAMTAALFAALTGASVGSATPALASTVPVATVVGPNSAFDSTPEKTTIAPCPAGQRVLGGGVRVNQGNDHIIITRQEPVHALDTGLDSFVVTAVEDSVGTTNTWALQAYAVCSPPVAGMVLVAKVGPTDSQGFQGVSASCPANTFVLGAGGRILDGQGHVGLVTQVNGSATFPNGVNAGGIEELGTPDANGRFPGFKGNWSVIAFAVCAPKVLSTDVEVVRVQPAGDETNPKIIAAPCPAGKHVTGGTGWADLPAVVNSVNIDANRTRVQVIDRKHEQLAGNWGGFAMAICWA</sequence>
<protein>
    <recommendedName>
        <fullName evidence="4">Secreted protein</fullName>
    </recommendedName>
</protein>
<dbReference type="AlphaFoldDB" id="A0A919JDX2"/>
<dbReference type="EMBL" id="BOMQ01000018">
    <property type="protein sequence ID" value="GIE47993.1"/>
    <property type="molecule type" value="Genomic_DNA"/>
</dbReference>
<evidence type="ECO:0000313" key="2">
    <source>
        <dbReference type="EMBL" id="GIE47993.1"/>
    </source>
</evidence>
<accession>A0A919JDX2</accession>
<evidence type="ECO:0008006" key="4">
    <source>
        <dbReference type="Google" id="ProtNLM"/>
    </source>
</evidence>
<gene>
    <name evidence="2" type="ORF">Ani05nite_15270</name>
</gene>
<dbReference type="Proteomes" id="UP000647172">
    <property type="component" value="Unassembled WGS sequence"/>
</dbReference>
<name>A0A919JDX2_9ACTN</name>
<reference evidence="2" key="1">
    <citation type="submission" date="2021-01" db="EMBL/GenBank/DDBJ databases">
        <title>Whole genome shotgun sequence of Actinoplanes nipponensis NBRC 14063.</title>
        <authorList>
            <person name="Komaki H."/>
            <person name="Tamura T."/>
        </authorList>
    </citation>
    <scope>NUCLEOTIDE SEQUENCE</scope>
    <source>
        <strain evidence="2">NBRC 14063</strain>
    </source>
</reference>
<keyword evidence="3" id="KW-1185">Reference proteome</keyword>
<evidence type="ECO:0000313" key="3">
    <source>
        <dbReference type="Proteomes" id="UP000647172"/>
    </source>
</evidence>
<organism evidence="2 3">
    <name type="scientific">Actinoplanes nipponensis</name>
    <dbReference type="NCBI Taxonomy" id="135950"/>
    <lineage>
        <taxon>Bacteria</taxon>
        <taxon>Bacillati</taxon>
        <taxon>Actinomycetota</taxon>
        <taxon>Actinomycetes</taxon>
        <taxon>Micromonosporales</taxon>
        <taxon>Micromonosporaceae</taxon>
        <taxon>Actinoplanes</taxon>
    </lineage>
</organism>
<feature type="chain" id="PRO_5038058668" description="Secreted protein" evidence="1">
    <location>
        <begin position="43"/>
        <end position="311"/>
    </location>
</feature>
<dbReference type="RefSeq" id="WP_203766321.1">
    <property type="nucleotide sequence ID" value="NZ_BAAAYJ010000034.1"/>
</dbReference>
<proteinExistence type="predicted"/>
<comment type="caution">
    <text evidence="2">The sequence shown here is derived from an EMBL/GenBank/DDBJ whole genome shotgun (WGS) entry which is preliminary data.</text>
</comment>
<feature type="signal peptide" evidence="1">
    <location>
        <begin position="1"/>
        <end position="42"/>
    </location>
</feature>
<keyword evidence="1" id="KW-0732">Signal</keyword>
<evidence type="ECO:0000256" key="1">
    <source>
        <dbReference type="SAM" id="SignalP"/>
    </source>
</evidence>